<evidence type="ECO:0000256" key="11">
    <source>
        <dbReference type="SAM" id="MobiDB-lite"/>
    </source>
</evidence>
<dbReference type="Proteomes" id="UP001337655">
    <property type="component" value="Unassembled WGS sequence"/>
</dbReference>
<dbReference type="PROSITE" id="PS51194">
    <property type="entry name" value="HELICASE_CTER"/>
    <property type="match status" value="1"/>
</dbReference>
<evidence type="ECO:0000256" key="10">
    <source>
        <dbReference type="ARBA" id="ARBA00047984"/>
    </source>
</evidence>
<evidence type="ECO:0000313" key="15">
    <source>
        <dbReference type="Proteomes" id="UP001337655"/>
    </source>
</evidence>
<dbReference type="InterPro" id="IPR001650">
    <property type="entry name" value="Helicase_C-like"/>
</dbReference>
<dbReference type="InterPro" id="IPR002464">
    <property type="entry name" value="DNA/RNA_helicase_DEAH_CS"/>
</dbReference>
<keyword evidence="8" id="KW-0508">mRNA splicing</keyword>
<dbReference type="PROSITE" id="PS00690">
    <property type="entry name" value="DEAH_ATP_HELICASE"/>
    <property type="match status" value="1"/>
</dbReference>
<dbReference type="PANTHER" id="PTHR18934:SF83">
    <property type="entry name" value="PRE-MRNA-SPLICING FACTOR ATP-DEPENDENT RNA HELICASE DHX16"/>
    <property type="match status" value="1"/>
</dbReference>
<keyword evidence="6" id="KW-0347">Helicase</keyword>
<keyword evidence="9" id="KW-0539">Nucleus</keyword>
<evidence type="ECO:0000259" key="12">
    <source>
        <dbReference type="PROSITE" id="PS51192"/>
    </source>
</evidence>
<dbReference type="Pfam" id="PF00270">
    <property type="entry name" value="DEAD"/>
    <property type="match status" value="1"/>
</dbReference>
<dbReference type="InterPro" id="IPR014001">
    <property type="entry name" value="Helicase_ATP-bd"/>
</dbReference>
<feature type="compositionally biased region" description="Basic residues" evidence="11">
    <location>
        <begin position="131"/>
        <end position="145"/>
    </location>
</feature>
<dbReference type="GO" id="GO:0005524">
    <property type="term" value="F:ATP binding"/>
    <property type="evidence" value="ECO:0007669"/>
    <property type="project" value="UniProtKB-KW"/>
</dbReference>
<dbReference type="GO" id="GO:0003724">
    <property type="term" value="F:RNA helicase activity"/>
    <property type="evidence" value="ECO:0007669"/>
    <property type="project" value="UniProtKB-EC"/>
</dbReference>
<dbReference type="RefSeq" id="XP_064658237.1">
    <property type="nucleotide sequence ID" value="XM_064803322.1"/>
</dbReference>
<feature type="compositionally biased region" description="Basic and acidic residues" evidence="11">
    <location>
        <begin position="205"/>
        <end position="252"/>
    </location>
</feature>
<organism evidence="14 15">
    <name type="scientific">Saxophila tyrrhenica</name>
    <dbReference type="NCBI Taxonomy" id="1690608"/>
    <lineage>
        <taxon>Eukaryota</taxon>
        <taxon>Fungi</taxon>
        <taxon>Dikarya</taxon>
        <taxon>Ascomycota</taxon>
        <taxon>Pezizomycotina</taxon>
        <taxon>Dothideomycetes</taxon>
        <taxon>Dothideomycetidae</taxon>
        <taxon>Mycosphaerellales</taxon>
        <taxon>Extremaceae</taxon>
        <taxon>Saxophila</taxon>
    </lineage>
</organism>
<dbReference type="SMART" id="SM00490">
    <property type="entry name" value="HELICc"/>
    <property type="match status" value="1"/>
</dbReference>
<gene>
    <name evidence="14" type="ORF">LTR77_006080</name>
</gene>
<accession>A0AAV9P905</accession>
<evidence type="ECO:0000256" key="8">
    <source>
        <dbReference type="ARBA" id="ARBA00023187"/>
    </source>
</evidence>
<dbReference type="Pfam" id="PF21010">
    <property type="entry name" value="HA2_C"/>
    <property type="match status" value="1"/>
</dbReference>
<evidence type="ECO:0000256" key="2">
    <source>
        <dbReference type="ARBA" id="ARBA00012552"/>
    </source>
</evidence>
<dbReference type="GO" id="GO:0071006">
    <property type="term" value="C:U2-type catalytic step 1 spliceosome"/>
    <property type="evidence" value="ECO:0007669"/>
    <property type="project" value="UniProtKB-ARBA"/>
</dbReference>
<proteinExistence type="predicted"/>
<feature type="compositionally biased region" description="Basic and acidic residues" evidence="11">
    <location>
        <begin position="77"/>
        <end position="87"/>
    </location>
</feature>
<name>A0AAV9P905_9PEZI</name>
<comment type="catalytic activity">
    <reaction evidence="10">
        <text>ATP + H2O = ADP + phosphate + H(+)</text>
        <dbReference type="Rhea" id="RHEA:13065"/>
        <dbReference type="ChEBI" id="CHEBI:15377"/>
        <dbReference type="ChEBI" id="CHEBI:15378"/>
        <dbReference type="ChEBI" id="CHEBI:30616"/>
        <dbReference type="ChEBI" id="CHEBI:43474"/>
        <dbReference type="ChEBI" id="CHEBI:456216"/>
        <dbReference type="EC" id="3.6.4.13"/>
    </reaction>
</comment>
<dbReference type="EMBL" id="JAVRRT010000009">
    <property type="protein sequence ID" value="KAK5168771.1"/>
    <property type="molecule type" value="Genomic_DNA"/>
</dbReference>
<feature type="domain" description="Helicase ATP-binding" evidence="12">
    <location>
        <begin position="457"/>
        <end position="621"/>
    </location>
</feature>
<reference evidence="14 15" key="1">
    <citation type="submission" date="2023-08" db="EMBL/GenBank/DDBJ databases">
        <title>Black Yeasts Isolated from many extreme environments.</title>
        <authorList>
            <person name="Coleine C."/>
            <person name="Stajich J.E."/>
            <person name="Selbmann L."/>
        </authorList>
    </citation>
    <scope>NUCLEOTIDE SEQUENCE [LARGE SCALE GENOMIC DNA]</scope>
    <source>
        <strain evidence="14 15">CCFEE 5935</strain>
    </source>
</reference>
<keyword evidence="15" id="KW-1185">Reference proteome</keyword>
<dbReference type="FunFam" id="1.20.120.1080:FF:000001">
    <property type="entry name" value="Pre-mRNA-splicing factor ATP-dependent RNA helicase"/>
    <property type="match status" value="1"/>
</dbReference>
<dbReference type="AlphaFoldDB" id="A0AAV9P905"/>
<evidence type="ECO:0000256" key="3">
    <source>
        <dbReference type="ARBA" id="ARBA00022664"/>
    </source>
</evidence>
<feature type="compositionally biased region" description="Acidic residues" evidence="11">
    <location>
        <begin position="150"/>
        <end position="171"/>
    </location>
</feature>
<dbReference type="SMART" id="SM00487">
    <property type="entry name" value="DEXDc"/>
    <property type="match status" value="1"/>
</dbReference>
<dbReference type="GO" id="GO:0003723">
    <property type="term" value="F:RNA binding"/>
    <property type="evidence" value="ECO:0007669"/>
    <property type="project" value="TreeGrafter"/>
</dbReference>
<keyword evidence="7" id="KW-0067">ATP-binding</keyword>
<dbReference type="Pfam" id="PF07717">
    <property type="entry name" value="OB_NTP_bind"/>
    <property type="match status" value="1"/>
</dbReference>
<dbReference type="FunFam" id="3.40.50.300:FF:000726">
    <property type="entry name" value="Pre-mRNA-splicing factor ATP-dependent RNA helicase"/>
    <property type="match status" value="1"/>
</dbReference>
<dbReference type="GeneID" id="89927420"/>
<evidence type="ECO:0000256" key="4">
    <source>
        <dbReference type="ARBA" id="ARBA00022741"/>
    </source>
</evidence>
<dbReference type="InterPro" id="IPR011709">
    <property type="entry name" value="DEAD-box_helicase_OB_fold"/>
</dbReference>
<feature type="compositionally biased region" description="Basic and acidic residues" evidence="11">
    <location>
        <begin position="108"/>
        <end position="130"/>
    </location>
</feature>
<dbReference type="FunFam" id="3.40.50.300:FF:000007">
    <property type="entry name" value="Pre-mRNA-splicing factor ATP-dependent RNA helicase"/>
    <property type="match status" value="1"/>
</dbReference>
<evidence type="ECO:0000256" key="7">
    <source>
        <dbReference type="ARBA" id="ARBA00022840"/>
    </source>
</evidence>
<evidence type="ECO:0000256" key="5">
    <source>
        <dbReference type="ARBA" id="ARBA00022801"/>
    </source>
</evidence>
<keyword evidence="4" id="KW-0547">Nucleotide-binding</keyword>
<dbReference type="InterPro" id="IPR048333">
    <property type="entry name" value="HA2_WH"/>
</dbReference>
<protein>
    <recommendedName>
        <fullName evidence="2">RNA helicase</fullName>
        <ecNumber evidence="2">3.6.4.13</ecNumber>
    </recommendedName>
</protein>
<evidence type="ECO:0000256" key="1">
    <source>
        <dbReference type="ARBA" id="ARBA00004123"/>
    </source>
</evidence>
<evidence type="ECO:0000256" key="9">
    <source>
        <dbReference type="ARBA" id="ARBA00023242"/>
    </source>
</evidence>
<sequence length="1091" mass="123842">MDVQTFVSDNLIKLVGASEPMLVDFITQTAKTTKSSGSLFDKLSGMLDSSNDADLRRFSDELHGRIAGKANGSNGVSKKEKERPVKEGKKKYAMVDMDVEEQAPVAVKKVDGEGERRKEKKERRDRDRDRRRSRSRDRGSRKKIRRRDEDDFDDRWGDEEVAEEEQVEEEFASPPAKRTKLDNGSASPRPGKAEDEEDDVDEEERDRKERIEFEKRLQNRDKSSTKNVAEDRPSKREQADADRRAKAGKLSEQEMAALRLRSRQNYLKKRSAQELALLRKQVADEAEEERSNPLLTQTEKDEFARNREALRLAEEREGIDDYIDGYAMPEDYITEKGKMDTRRKQDALYSRYVDRDDQGRERYVTEHEEWEREQLAKTQAQIVVADRKNEAEYEYVFDEEQQIKWVSDAVMKGGLGEMQSAEERLMAQQLLAAERKAKTIEEKRKSLPVYQYRQQFLDAVKEFQVLIVVGETGSGKTTQLPQYLYEDGYCKEGMKVGCTQPRRVAAMSVAARVAEEIGVKVGNEVGYAIRFEDATTDKTMLKYMTDGMLLREFLTEPDLGGYSCLMIDEAHERTLHTDILFGLVKDIARGRPDLKLLISSATLDAQKFSAFFDDAPILNIPGRTYDVEMNYSLQPEANYLSAAITTVFQIHLSQPMPGDILVFLTGQDEIEQAEQSLQETAKKLGSAAPELMICPIYANLPTDLQQKIFDPTPPKVRKVVLATNIAETSLTIDNIVYVIDPGYVKENRYTPATNMESLVAVPISRASANQRAGRAGRTGPGKCFRLYTKWAFYNDLPESTTPEIQRTNLNSIVLMLKSLGINDLIAFDFMDPPAPDMLIRSLEQLYALGALNDRGELTKIGRQMAEFPTDPMLAKAVLAADKEGCVAEVLSIVAMLGEASALFYRPRDKKMQADAARNRFTVKEGGDHGTLLNIFNQWLDADFSFVWAKENFLQQRSLTRARDVRDQLTKLCERVEVDPASTCGSSNLQPILRALTAGFFPNAARLQRNGDSYRTVKNNLTVHLHPSSVLMESRPKWVVFYELVLTSKEFMRSCVPLQPEWLNELAPHFYKKGDVESLGVDRKVPKGQGLL</sequence>
<dbReference type="InterPro" id="IPR007502">
    <property type="entry name" value="Helicase-assoc_dom"/>
</dbReference>
<dbReference type="Gene3D" id="1.20.120.1080">
    <property type="match status" value="1"/>
</dbReference>
<dbReference type="PANTHER" id="PTHR18934">
    <property type="entry name" value="ATP-DEPENDENT RNA HELICASE"/>
    <property type="match status" value="1"/>
</dbReference>
<comment type="caution">
    <text evidence="14">The sequence shown here is derived from an EMBL/GenBank/DDBJ whole genome shotgun (WGS) entry which is preliminary data.</text>
</comment>
<evidence type="ECO:0000256" key="6">
    <source>
        <dbReference type="ARBA" id="ARBA00022806"/>
    </source>
</evidence>
<dbReference type="Pfam" id="PF04408">
    <property type="entry name" value="WHD_HA2"/>
    <property type="match status" value="1"/>
</dbReference>
<evidence type="ECO:0000313" key="14">
    <source>
        <dbReference type="EMBL" id="KAK5168771.1"/>
    </source>
</evidence>
<dbReference type="GO" id="GO:0006397">
    <property type="term" value="P:mRNA processing"/>
    <property type="evidence" value="ECO:0007669"/>
    <property type="project" value="UniProtKB-KW"/>
</dbReference>
<dbReference type="PROSITE" id="PS51192">
    <property type="entry name" value="HELICASE_ATP_BIND_1"/>
    <property type="match status" value="1"/>
</dbReference>
<keyword evidence="3" id="KW-0507">mRNA processing</keyword>
<feature type="region of interest" description="Disordered" evidence="11">
    <location>
        <begin position="65"/>
        <end position="256"/>
    </location>
</feature>
<dbReference type="SUPFAM" id="SSF52540">
    <property type="entry name" value="P-loop containing nucleoside triphosphate hydrolases"/>
    <property type="match status" value="1"/>
</dbReference>
<dbReference type="GO" id="GO:0008380">
    <property type="term" value="P:RNA splicing"/>
    <property type="evidence" value="ECO:0007669"/>
    <property type="project" value="UniProtKB-KW"/>
</dbReference>
<dbReference type="Pfam" id="PF00271">
    <property type="entry name" value="Helicase_C"/>
    <property type="match status" value="1"/>
</dbReference>
<dbReference type="EC" id="3.6.4.13" evidence="2"/>
<dbReference type="InterPro" id="IPR027417">
    <property type="entry name" value="P-loop_NTPase"/>
</dbReference>
<feature type="compositionally biased region" description="Acidic residues" evidence="11">
    <location>
        <begin position="194"/>
        <end position="204"/>
    </location>
</feature>
<dbReference type="SMART" id="SM00847">
    <property type="entry name" value="HA2"/>
    <property type="match status" value="1"/>
</dbReference>
<dbReference type="InterPro" id="IPR011545">
    <property type="entry name" value="DEAD/DEAH_box_helicase_dom"/>
</dbReference>
<evidence type="ECO:0000259" key="13">
    <source>
        <dbReference type="PROSITE" id="PS51194"/>
    </source>
</evidence>
<comment type="subcellular location">
    <subcellularLocation>
        <location evidence="1">Nucleus</location>
    </subcellularLocation>
</comment>
<dbReference type="CDD" id="cd18791">
    <property type="entry name" value="SF2_C_RHA"/>
    <property type="match status" value="1"/>
</dbReference>
<keyword evidence="5" id="KW-0378">Hydrolase</keyword>
<dbReference type="GO" id="GO:0016787">
    <property type="term" value="F:hydrolase activity"/>
    <property type="evidence" value="ECO:0007669"/>
    <property type="project" value="UniProtKB-KW"/>
</dbReference>
<dbReference type="GO" id="GO:0071013">
    <property type="term" value="C:catalytic step 2 spliceosome"/>
    <property type="evidence" value="ECO:0007669"/>
    <property type="project" value="TreeGrafter"/>
</dbReference>
<dbReference type="Gene3D" id="3.40.50.300">
    <property type="entry name" value="P-loop containing nucleotide triphosphate hydrolases"/>
    <property type="match status" value="2"/>
</dbReference>
<feature type="domain" description="Helicase C-terminal" evidence="13">
    <location>
        <begin position="646"/>
        <end position="820"/>
    </location>
</feature>